<keyword evidence="9" id="KW-1185">Reference proteome</keyword>
<dbReference type="eggNOG" id="COG1522">
    <property type="taxonomic scope" value="Bacteria"/>
</dbReference>
<dbReference type="Gene3D" id="1.10.10.10">
    <property type="entry name" value="Winged helix-like DNA-binding domain superfamily/Winged helix DNA-binding domain"/>
    <property type="match status" value="1"/>
</dbReference>
<dbReference type="InterPro" id="IPR036390">
    <property type="entry name" value="WH_DNA-bd_sf"/>
</dbReference>
<proteinExistence type="inferred from homology"/>
<dbReference type="EMBL" id="CP001034">
    <property type="protein sequence ID" value="ACB84712.1"/>
    <property type="molecule type" value="Genomic_DNA"/>
</dbReference>
<comment type="pathway">
    <text evidence="2">Porphyrin-containing compound metabolism.</text>
</comment>
<evidence type="ECO:0000256" key="5">
    <source>
        <dbReference type="ARBA" id="ARBA00048470"/>
    </source>
</evidence>
<evidence type="ECO:0000313" key="9">
    <source>
        <dbReference type="Proteomes" id="UP000001683"/>
    </source>
</evidence>
<reference evidence="8 9" key="2">
    <citation type="journal article" date="2011" name="J. Bacteriol.">
        <title>Complete genome sequence of the anaerobic, halophilic alkalithermophile Natranaerobius thermophilus JW/NM-WN-LF.</title>
        <authorList>
            <person name="Zhao B."/>
            <person name="Mesbah N.M."/>
            <person name="Dalin E."/>
            <person name="Goodwin L."/>
            <person name="Nolan M."/>
            <person name="Pitluck S."/>
            <person name="Chertkov O."/>
            <person name="Brettin T.S."/>
            <person name="Han J."/>
            <person name="Larimer F.W."/>
            <person name="Land M.L."/>
            <person name="Hauser L."/>
            <person name="Kyrpides N."/>
            <person name="Wiegel J."/>
        </authorList>
    </citation>
    <scope>NUCLEOTIDE SEQUENCE [LARGE SCALE GENOMIC DNA]</scope>
    <source>
        <strain evidence="9">ATCC BAA-1301 / DSM 18059 / JW/NM-WN-LF</strain>
    </source>
</reference>
<dbReference type="InterPro" id="IPR040523">
    <property type="entry name" value="AsnC_trans_reg2"/>
</dbReference>
<dbReference type="Pfam" id="PF22451">
    <property type="entry name" value="NirdL-like_HTH"/>
    <property type="match status" value="1"/>
</dbReference>
<organism evidence="8 9">
    <name type="scientific">Natranaerobius thermophilus (strain ATCC BAA-1301 / DSM 18059 / JW/NM-WN-LF)</name>
    <dbReference type="NCBI Taxonomy" id="457570"/>
    <lineage>
        <taxon>Bacteria</taxon>
        <taxon>Bacillati</taxon>
        <taxon>Bacillota</taxon>
        <taxon>Clostridia</taxon>
        <taxon>Natranaerobiales</taxon>
        <taxon>Natranaerobiaceae</taxon>
        <taxon>Natranaerobius</taxon>
    </lineage>
</organism>
<dbReference type="Pfam" id="PF17805">
    <property type="entry name" value="AsnC_trans_reg2"/>
    <property type="match status" value="1"/>
</dbReference>
<keyword evidence="1" id="KW-0456">Lyase</keyword>
<feature type="domain" description="Siroheme decarboxylase AsnC-like ligand binding" evidence="6">
    <location>
        <begin position="68"/>
        <end position="148"/>
    </location>
</feature>
<dbReference type="InterPro" id="IPR019888">
    <property type="entry name" value="Tscrpt_reg_AsnC-like"/>
</dbReference>
<comment type="catalytic activity">
    <reaction evidence="5">
        <text>siroheme + 2 H(+) = 12,18-didecarboxysiroheme + 2 CO2</text>
        <dbReference type="Rhea" id="RHEA:19093"/>
        <dbReference type="ChEBI" id="CHEBI:15378"/>
        <dbReference type="ChEBI" id="CHEBI:16526"/>
        <dbReference type="ChEBI" id="CHEBI:60052"/>
        <dbReference type="ChEBI" id="CHEBI:140497"/>
        <dbReference type="EC" id="4.1.1.111"/>
    </reaction>
</comment>
<evidence type="ECO:0000256" key="3">
    <source>
        <dbReference type="ARBA" id="ARBA00023457"/>
    </source>
</evidence>
<dbReference type="SMART" id="SM00344">
    <property type="entry name" value="HTH_ASNC"/>
    <property type="match status" value="1"/>
</dbReference>
<dbReference type="PANTHER" id="PTHR43413">
    <property type="entry name" value="TRANSCRIPTIONAL REGULATOR, ASNC FAMILY"/>
    <property type="match status" value="1"/>
</dbReference>
<comment type="similarity">
    <text evidence="3">Belongs to the Ahb/Nir family.</text>
</comment>
<evidence type="ECO:0000313" key="8">
    <source>
        <dbReference type="EMBL" id="ACB84712.1"/>
    </source>
</evidence>
<dbReference type="RefSeq" id="WP_012447587.1">
    <property type="nucleotide sequence ID" value="NC_010718.1"/>
</dbReference>
<evidence type="ECO:0000256" key="2">
    <source>
        <dbReference type="ARBA" id="ARBA00023444"/>
    </source>
</evidence>
<dbReference type="KEGG" id="nth:Nther_1129"/>
<gene>
    <name evidence="8" type="ordered locus">Nther_1129</name>
</gene>
<dbReference type="Proteomes" id="UP000001683">
    <property type="component" value="Chromosome"/>
</dbReference>
<dbReference type="InterPro" id="IPR050684">
    <property type="entry name" value="HTH-Siroheme_Decarb"/>
</dbReference>
<dbReference type="Gene3D" id="3.30.70.3460">
    <property type="match status" value="1"/>
</dbReference>
<sequence>MTKNQEQLDELDKKILNTIQRGFPIEKRPYKKLAQEVNSNEEEVFQRVQDMRESGFIRRLGGVFDTKKLGFKTTLIALKVDQANIDEVAGRINEYQGVTHNYKREHDFNLWFTLAASGEDELDRQLKEISQLPGVKRMLKLPALKLFKIGVNFKMD</sequence>
<accession>B2A1H2</accession>
<protein>
    <recommendedName>
        <fullName evidence="4">siroheme decarboxylase</fullName>
        <ecNumber evidence="4">4.1.1.111</ecNumber>
    </recommendedName>
</protein>
<dbReference type="STRING" id="457570.Nther_1129"/>
<dbReference type="EC" id="4.1.1.111" evidence="4"/>
<dbReference type="InParanoid" id="B2A1H2"/>
<dbReference type="SUPFAM" id="SSF46785">
    <property type="entry name" value="Winged helix' DNA-binding domain"/>
    <property type="match status" value="1"/>
</dbReference>
<feature type="domain" description="Siroheme decarboxylase NirL-like HTH" evidence="7">
    <location>
        <begin position="12"/>
        <end position="58"/>
    </location>
</feature>
<dbReference type="FunCoup" id="B2A1H2">
    <property type="interactions" value="98"/>
</dbReference>
<dbReference type="AlphaFoldDB" id="B2A1H2"/>
<evidence type="ECO:0000256" key="1">
    <source>
        <dbReference type="ARBA" id="ARBA00023239"/>
    </source>
</evidence>
<reference evidence="8 9" key="1">
    <citation type="submission" date="2008-04" db="EMBL/GenBank/DDBJ databases">
        <title>Complete sequence of chromosome of Natranaerobius thermophilus JW/NM-WN-LF.</title>
        <authorList>
            <consortium name="US DOE Joint Genome Institute"/>
            <person name="Copeland A."/>
            <person name="Lucas S."/>
            <person name="Lapidus A."/>
            <person name="Glavina del Rio T."/>
            <person name="Dalin E."/>
            <person name="Tice H."/>
            <person name="Bruce D."/>
            <person name="Goodwin L."/>
            <person name="Pitluck S."/>
            <person name="Chertkov O."/>
            <person name="Brettin T."/>
            <person name="Detter J.C."/>
            <person name="Han C."/>
            <person name="Kuske C.R."/>
            <person name="Schmutz J."/>
            <person name="Larimer F."/>
            <person name="Land M."/>
            <person name="Hauser L."/>
            <person name="Kyrpides N."/>
            <person name="Lykidis A."/>
            <person name="Mesbah N.M."/>
            <person name="Wiegel J."/>
        </authorList>
    </citation>
    <scope>NUCLEOTIDE SEQUENCE [LARGE SCALE GENOMIC DNA]</scope>
    <source>
        <strain evidence="9">ATCC BAA-1301 / DSM 18059 / JW/NM-WN-LF</strain>
    </source>
</reference>
<name>B2A1H2_NATTJ</name>
<dbReference type="InterPro" id="IPR036388">
    <property type="entry name" value="WH-like_DNA-bd_sf"/>
</dbReference>
<dbReference type="PANTHER" id="PTHR43413:SF1">
    <property type="entry name" value="SIROHEME DECARBOXYLASE NIRL SUBUNIT"/>
    <property type="match status" value="1"/>
</dbReference>
<dbReference type="GO" id="GO:0016829">
    <property type="term" value="F:lyase activity"/>
    <property type="evidence" value="ECO:0007669"/>
    <property type="project" value="UniProtKB-KW"/>
</dbReference>
<evidence type="ECO:0000259" key="7">
    <source>
        <dbReference type="Pfam" id="PF22451"/>
    </source>
</evidence>
<dbReference type="InterPro" id="IPR053953">
    <property type="entry name" value="NirdL-like_HTH"/>
</dbReference>
<evidence type="ECO:0000259" key="6">
    <source>
        <dbReference type="Pfam" id="PF17805"/>
    </source>
</evidence>
<evidence type="ECO:0000256" key="4">
    <source>
        <dbReference type="ARBA" id="ARBA00023471"/>
    </source>
</evidence>
<dbReference type="HOGENOM" id="CLU_112007_1_0_9"/>
<dbReference type="OrthoDB" id="9806536at2"/>